<evidence type="ECO:0000256" key="5">
    <source>
        <dbReference type="ARBA" id="ARBA00022946"/>
    </source>
</evidence>
<dbReference type="Pfam" id="PF08511">
    <property type="entry name" value="COQ9"/>
    <property type="match status" value="1"/>
</dbReference>
<dbReference type="UniPathway" id="UPA00232"/>
<dbReference type="GO" id="GO:0006744">
    <property type="term" value="P:ubiquinone biosynthetic process"/>
    <property type="evidence" value="ECO:0007669"/>
    <property type="project" value="UniProtKB-UniRule"/>
</dbReference>
<protein>
    <recommendedName>
        <fullName evidence="8">Ubiquinone biosynthesis protein</fullName>
    </recommendedName>
</protein>
<dbReference type="PANTHER" id="PTHR21427:SF19">
    <property type="entry name" value="UBIQUINONE BIOSYNTHESIS PROTEIN COQ9, MITOCHONDRIAL"/>
    <property type="match status" value="1"/>
</dbReference>
<evidence type="ECO:0000256" key="8">
    <source>
        <dbReference type="RuleBase" id="RU366063"/>
    </source>
</evidence>
<dbReference type="AlphaFoldDB" id="G8YQH7"/>
<keyword evidence="4 8" id="KW-0831">Ubiquinone biosynthesis</keyword>
<feature type="domain" description="COQ9 C-terminal" evidence="9">
    <location>
        <begin position="158"/>
        <end position="227"/>
    </location>
</feature>
<keyword evidence="11" id="KW-1185">Reference proteome</keyword>
<evidence type="ECO:0000256" key="4">
    <source>
        <dbReference type="ARBA" id="ARBA00022688"/>
    </source>
</evidence>
<dbReference type="Gene3D" id="1.10.357.10">
    <property type="entry name" value="Tetracycline Repressor, domain 2"/>
    <property type="match status" value="1"/>
</dbReference>
<evidence type="ECO:0000256" key="1">
    <source>
        <dbReference type="ARBA" id="ARBA00004173"/>
    </source>
</evidence>
<comment type="pathway">
    <text evidence="2 8">Cofactor biosynthesis; ubiquinone biosynthesis.</text>
</comment>
<dbReference type="EMBL" id="FO082056">
    <property type="protein sequence ID" value="CCE78912.1"/>
    <property type="molecule type" value="Genomic_DNA"/>
</dbReference>
<evidence type="ECO:0000313" key="10">
    <source>
        <dbReference type="EMBL" id="CCE78912.1"/>
    </source>
</evidence>
<sequence length="256" mass="29732">MFRTSTLRSVLPRIKLSSGGLYRSYHSQDHLGSNNIINKNSVESRVFTKALEFIPEKGFTKECIYKAVRELQYSDSLLSIFSNSTVGISLEFQLVLFWLKYQRQRLLTYVESNPSFFEISGEENRVTHLIQKRLEFNEPVIGKLSGAISQLIIPYHVDKSLEELHNLSDDVAFYSNDQSNDFSWYSKRFGLSTIYASSEVYMLQDNSPKFRSTHSFVEEKVSNMYQLGEAYNSFEEWTLFNAMSTVNLIKSQWHRG</sequence>
<dbReference type="GO" id="GO:0005743">
    <property type="term" value="C:mitochondrial inner membrane"/>
    <property type="evidence" value="ECO:0007669"/>
    <property type="project" value="TreeGrafter"/>
</dbReference>
<dbReference type="GO" id="GO:0008289">
    <property type="term" value="F:lipid binding"/>
    <property type="evidence" value="ECO:0007669"/>
    <property type="project" value="UniProtKB-UniRule"/>
</dbReference>
<dbReference type="HOGENOM" id="CLU_057411_1_1_1"/>
<evidence type="ECO:0000256" key="2">
    <source>
        <dbReference type="ARBA" id="ARBA00004749"/>
    </source>
</evidence>
<dbReference type="PANTHER" id="PTHR21427">
    <property type="entry name" value="UBIQUINONE BIOSYNTHESIS PROTEIN COQ9, MITOCHONDRIAL"/>
    <property type="match status" value="1"/>
</dbReference>
<proteinExistence type="inferred from homology"/>
<evidence type="ECO:0000256" key="7">
    <source>
        <dbReference type="ARBA" id="ARBA00023128"/>
    </source>
</evidence>
<keyword evidence="7 8" id="KW-0496">Mitochondrion</keyword>
<dbReference type="NCBIfam" id="TIGR02396">
    <property type="entry name" value="diverge_rpsU"/>
    <property type="match status" value="1"/>
</dbReference>
<dbReference type="eggNOG" id="KOG2969">
    <property type="taxonomic scope" value="Eukaryota"/>
</dbReference>
<comment type="similarity">
    <text evidence="3 8">Belongs to the COQ9 family.</text>
</comment>
<dbReference type="InterPro" id="IPR013718">
    <property type="entry name" value="COQ9_C"/>
</dbReference>
<dbReference type="FunCoup" id="G8YQH7">
    <property type="interactions" value="403"/>
</dbReference>
<dbReference type="Proteomes" id="UP000005222">
    <property type="component" value="Chromosome D"/>
</dbReference>
<comment type="subcellular location">
    <subcellularLocation>
        <location evidence="1 8">Mitochondrion</location>
    </subcellularLocation>
</comment>
<dbReference type="OMA" id="SELFMAQ"/>
<keyword evidence="6 8" id="KW-0446">Lipid-binding</keyword>
<organism evidence="10 11">
    <name type="scientific">Pichia sorbitophila (strain ATCC MYA-4447 / BCRC 22081 / CBS 7064 / NBRC 10061 / NRRL Y-12695)</name>
    <name type="common">Hybrid yeast</name>
    <dbReference type="NCBI Taxonomy" id="559304"/>
    <lineage>
        <taxon>Eukaryota</taxon>
        <taxon>Fungi</taxon>
        <taxon>Dikarya</taxon>
        <taxon>Ascomycota</taxon>
        <taxon>Saccharomycotina</taxon>
        <taxon>Pichiomycetes</taxon>
        <taxon>Debaryomycetaceae</taxon>
        <taxon>Millerozyma</taxon>
    </lineage>
</organism>
<evidence type="ECO:0000256" key="3">
    <source>
        <dbReference type="ARBA" id="ARBA00010766"/>
    </source>
</evidence>
<keyword evidence="5" id="KW-0809">Transit peptide</keyword>
<dbReference type="InParanoid" id="G8YQH7"/>
<comment type="function">
    <text evidence="8">Membrane-associated protein that warps the membrane surface to access and bind aromatic isoprenes with high specificity, including ubiquinone (CoQ) isoprene intermediates and presents them directly to Coq7, therefore facilitating the Coq7-mediated hydroxylase step. Participates in the biosynthesis of coenzyme Q, also named ubiquinone, an essential lipid-soluble electron transporter for aerobic cellular respiration.</text>
</comment>
<evidence type="ECO:0000259" key="9">
    <source>
        <dbReference type="Pfam" id="PF08511"/>
    </source>
</evidence>
<evidence type="ECO:0000313" key="11">
    <source>
        <dbReference type="Proteomes" id="UP000005222"/>
    </source>
</evidence>
<reference evidence="10 11" key="1">
    <citation type="journal article" date="2012" name="G3 (Bethesda)">
        <title>Pichia sorbitophila, an interspecies yeast hybrid reveals early steps of genome resolution following polyploidization.</title>
        <authorList>
            <person name="Leh Louis V."/>
            <person name="Despons L."/>
            <person name="Friedrich A."/>
            <person name="Martin T."/>
            <person name="Durrens P."/>
            <person name="Casaregola S."/>
            <person name="Neuveglise C."/>
            <person name="Fairhead C."/>
            <person name="Marck C."/>
            <person name="Cruz J.A."/>
            <person name="Straub M.L."/>
            <person name="Kugler V."/>
            <person name="Sacerdot C."/>
            <person name="Uzunov Z."/>
            <person name="Thierry A."/>
            <person name="Weiss S."/>
            <person name="Bleykasten C."/>
            <person name="De Montigny J."/>
            <person name="Jacques N."/>
            <person name="Jung P."/>
            <person name="Lemaire M."/>
            <person name="Mallet S."/>
            <person name="Morel G."/>
            <person name="Richard G.F."/>
            <person name="Sarkar A."/>
            <person name="Savel G."/>
            <person name="Schacherer J."/>
            <person name="Seret M.L."/>
            <person name="Talla E."/>
            <person name="Samson G."/>
            <person name="Jubin C."/>
            <person name="Poulain J."/>
            <person name="Vacherie B."/>
            <person name="Barbe V."/>
            <person name="Pelletier E."/>
            <person name="Sherman D.J."/>
            <person name="Westhof E."/>
            <person name="Weissenbach J."/>
            <person name="Baret P.V."/>
            <person name="Wincker P."/>
            <person name="Gaillardin C."/>
            <person name="Dujon B."/>
            <person name="Souciet J.L."/>
        </authorList>
    </citation>
    <scope>NUCLEOTIDE SEQUENCE [LARGE SCALE GENOMIC DNA]</scope>
    <source>
        <strain evidence="11">ATCC MYA-4447 / BCRC 22081 / CBS 7064 / NBRC 10061 / NRRL Y-12695</strain>
    </source>
</reference>
<dbReference type="STRING" id="559304.G8YQH7"/>
<name>G8YQH7_PICSO</name>
<dbReference type="OrthoDB" id="619536at2759"/>
<accession>G8YQH7</accession>
<evidence type="ECO:0000256" key="6">
    <source>
        <dbReference type="ARBA" id="ARBA00023121"/>
    </source>
</evidence>
<dbReference type="InterPro" id="IPR012762">
    <property type="entry name" value="Ubiq_biosynth_COQ9"/>
</dbReference>
<gene>
    <name evidence="10" type="primary">Piso0_000947</name>
    <name evidence="10" type="ORF">GNLVRS01_PISO0D07593g</name>
</gene>